<reference evidence="7" key="1">
    <citation type="journal article" date="2014" name="Int. J. Syst. Evol. Microbiol.">
        <title>Complete genome sequence of Corynebacterium casei LMG S-19264T (=DSM 44701T), isolated from a smear-ripened cheese.</title>
        <authorList>
            <consortium name="US DOE Joint Genome Institute (JGI-PGF)"/>
            <person name="Walter F."/>
            <person name="Albersmeier A."/>
            <person name="Kalinowski J."/>
            <person name="Ruckert C."/>
        </authorList>
    </citation>
    <scope>NUCLEOTIDE SEQUENCE</scope>
    <source>
        <strain evidence="7">CGMCC 1.12181</strain>
    </source>
</reference>
<organism evidence="7 8">
    <name type="scientific">Marinicella pacifica</name>
    <dbReference type="NCBI Taxonomy" id="1171543"/>
    <lineage>
        <taxon>Bacteria</taxon>
        <taxon>Pseudomonadati</taxon>
        <taxon>Pseudomonadota</taxon>
        <taxon>Gammaproteobacteria</taxon>
        <taxon>Lysobacterales</taxon>
        <taxon>Marinicellaceae</taxon>
        <taxon>Marinicella</taxon>
    </lineage>
</organism>
<dbReference type="InterPro" id="IPR009057">
    <property type="entry name" value="Homeodomain-like_sf"/>
</dbReference>
<keyword evidence="3" id="KW-0815">Transposition</keyword>
<evidence type="ECO:0000256" key="2">
    <source>
        <dbReference type="ARBA" id="ARBA00006363"/>
    </source>
</evidence>
<dbReference type="GO" id="GO:0004803">
    <property type="term" value="F:transposase activity"/>
    <property type="evidence" value="ECO:0007669"/>
    <property type="project" value="InterPro"/>
</dbReference>
<comment type="function">
    <text evidence="1">Required for the transposition of the insertion element.</text>
</comment>
<dbReference type="InterPro" id="IPR053392">
    <property type="entry name" value="Transposase_IS30-like"/>
</dbReference>
<dbReference type="AlphaFoldDB" id="A0A917CUL3"/>
<keyword evidence="8" id="KW-1185">Reference proteome</keyword>
<keyword evidence="4" id="KW-0238">DNA-binding</keyword>
<dbReference type="GO" id="GO:0006313">
    <property type="term" value="P:DNA transposition"/>
    <property type="evidence" value="ECO:0007669"/>
    <property type="project" value="InterPro"/>
</dbReference>
<dbReference type="InterPro" id="IPR012337">
    <property type="entry name" value="RNaseH-like_sf"/>
</dbReference>
<evidence type="ECO:0000256" key="4">
    <source>
        <dbReference type="ARBA" id="ARBA00023125"/>
    </source>
</evidence>
<dbReference type="GO" id="GO:0005829">
    <property type="term" value="C:cytosol"/>
    <property type="evidence" value="ECO:0007669"/>
    <property type="project" value="TreeGrafter"/>
</dbReference>
<gene>
    <name evidence="7" type="ORF">GCM10011365_18780</name>
</gene>
<dbReference type="SUPFAM" id="SSF53098">
    <property type="entry name" value="Ribonuclease H-like"/>
    <property type="match status" value="1"/>
</dbReference>
<evidence type="ECO:0000256" key="3">
    <source>
        <dbReference type="ARBA" id="ARBA00022578"/>
    </source>
</evidence>
<comment type="similarity">
    <text evidence="2">Belongs to the transposase IS30 family.</text>
</comment>
<dbReference type="GO" id="GO:0015074">
    <property type="term" value="P:DNA integration"/>
    <property type="evidence" value="ECO:0007669"/>
    <property type="project" value="InterPro"/>
</dbReference>
<keyword evidence="5" id="KW-0233">DNA recombination</keyword>
<name>A0A917CUL3_9GAMM</name>
<dbReference type="InterPro" id="IPR001584">
    <property type="entry name" value="Integrase_cat-core"/>
</dbReference>
<dbReference type="PROSITE" id="PS01043">
    <property type="entry name" value="TRANSPOSASE_IS30"/>
    <property type="match status" value="1"/>
</dbReference>
<dbReference type="Proteomes" id="UP000605253">
    <property type="component" value="Unassembled WGS sequence"/>
</dbReference>
<evidence type="ECO:0000256" key="1">
    <source>
        <dbReference type="ARBA" id="ARBA00002190"/>
    </source>
</evidence>
<reference evidence="7" key="2">
    <citation type="submission" date="2020-09" db="EMBL/GenBank/DDBJ databases">
        <authorList>
            <person name="Sun Q."/>
            <person name="Zhou Y."/>
        </authorList>
    </citation>
    <scope>NUCLEOTIDE SEQUENCE</scope>
    <source>
        <strain evidence="7">CGMCC 1.12181</strain>
    </source>
</reference>
<dbReference type="PROSITE" id="PS50994">
    <property type="entry name" value="INTEGRASE"/>
    <property type="match status" value="1"/>
</dbReference>
<dbReference type="InterPro" id="IPR001598">
    <property type="entry name" value="Transposase_IS30_CS"/>
</dbReference>
<dbReference type="NCBIfam" id="NF033563">
    <property type="entry name" value="transpos_IS30"/>
    <property type="match status" value="1"/>
</dbReference>
<proteinExistence type="inferred from homology"/>
<dbReference type="Pfam" id="PF13936">
    <property type="entry name" value="HTH_38"/>
    <property type="match status" value="1"/>
</dbReference>
<accession>A0A917CUL3</accession>
<dbReference type="EMBL" id="BMEO01000008">
    <property type="protein sequence ID" value="GGF97578.1"/>
    <property type="molecule type" value="Genomic_DNA"/>
</dbReference>
<dbReference type="Gene3D" id="3.30.420.10">
    <property type="entry name" value="Ribonuclease H-like superfamily/Ribonuclease H"/>
    <property type="match status" value="1"/>
</dbReference>
<protein>
    <submittedName>
        <fullName evidence="7">IS30 family transposase</fullName>
    </submittedName>
</protein>
<comment type="caution">
    <text evidence="7">The sequence shown here is derived from an EMBL/GenBank/DDBJ whole genome shotgun (WGS) entry which is preliminary data.</text>
</comment>
<evidence type="ECO:0000313" key="8">
    <source>
        <dbReference type="Proteomes" id="UP000605253"/>
    </source>
</evidence>
<dbReference type="PANTHER" id="PTHR10948">
    <property type="entry name" value="TRANSPOSASE"/>
    <property type="match status" value="1"/>
</dbReference>
<feature type="domain" description="Integrase catalytic" evidence="6">
    <location>
        <begin position="155"/>
        <end position="294"/>
    </location>
</feature>
<sequence>MSYKQLTEPERYQIYRLKNMGFTQKIIAKELGRSPSTISREISRNTGKKNYRAKQAQQLAESRRKNAHKAVKLTEQVKHWIITLLYHDLSPEQITIYLKRRKSISLHHETIYQLIYADRDAGGTLYKQLRTACKKYRKRYGSYDKRGKIRNRVSIDDRPAVVDKKTRIGDWEGDTIIGKGRQSALLTLVERKTLYTMIFRLTGKQASLLAEAAIEGMAHIVDQILTITLDNGLEFAAHELIAEGLKADIYFAHPYSSWERGINENTNGLIRQYFPKGTDFNQVTVTSPINRYHL</sequence>
<dbReference type="SUPFAM" id="SSF46689">
    <property type="entry name" value="Homeodomain-like"/>
    <property type="match status" value="1"/>
</dbReference>
<evidence type="ECO:0000256" key="5">
    <source>
        <dbReference type="ARBA" id="ARBA00023172"/>
    </source>
</evidence>
<evidence type="ECO:0000313" key="7">
    <source>
        <dbReference type="EMBL" id="GGF97578.1"/>
    </source>
</evidence>
<dbReference type="InterPro" id="IPR051917">
    <property type="entry name" value="Transposase-Integrase"/>
</dbReference>
<dbReference type="InterPro" id="IPR025246">
    <property type="entry name" value="IS30-like_HTH"/>
</dbReference>
<dbReference type="GO" id="GO:0003677">
    <property type="term" value="F:DNA binding"/>
    <property type="evidence" value="ECO:0007669"/>
    <property type="project" value="UniProtKB-KW"/>
</dbReference>
<evidence type="ECO:0000259" key="6">
    <source>
        <dbReference type="PROSITE" id="PS50994"/>
    </source>
</evidence>
<dbReference type="PANTHER" id="PTHR10948:SF23">
    <property type="entry name" value="TRANSPOSASE INSI FOR INSERTION SEQUENCE ELEMENT IS30A-RELATED"/>
    <property type="match status" value="1"/>
</dbReference>
<dbReference type="InterPro" id="IPR036397">
    <property type="entry name" value="RNaseH_sf"/>
</dbReference>
<dbReference type="Gene3D" id="1.10.10.60">
    <property type="entry name" value="Homeodomain-like"/>
    <property type="match status" value="1"/>
</dbReference>